<reference evidence="4" key="1">
    <citation type="journal article" date="2020" name="mSystems">
        <title>Genome- and Community-Level Interaction Insights into Carbon Utilization and Element Cycling Functions of Hydrothermarchaeota in Hydrothermal Sediment.</title>
        <authorList>
            <person name="Zhou Z."/>
            <person name="Liu Y."/>
            <person name="Xu W."/>
            <person name="Pan J."/>
            <person name="Luo Z.H."/>
            <person name="Li M."/>
        </authorList>
    </citation>
    <scope>NUCLEOTIDE SEQUENCE [LARGE SCALE GENOMIC DNA]</scope>
    <source>
        <strain evidence="4">SpSt-774</strain>
    </source>
</reference>
<dbReference type="GO" id="GO:0005576">
    <property type="term" value="C:extracellular region"/>
    <property type="evidence" value="ECO:0007669"/>
    <property type="project" value="UniProtKB-SubCell"/>
</dbReference>
<sequence>MLKVLQFHRIIDKFQFCGTWNRPEQLDRFIKTIYENGYEFVLPDEKRDGIIITFDDGEENLYHYAFPILKKYRIRAIIFLIAGYIGKENTWDIALSKNRNRHLSWKQILEMQKYGTVFGSHTMNHRNLTRLNIGEIEYELVESKKYLEKYLGPVEMISYPFNRVNETVLRIAEKAGYRYGFGGDGRSNLCIKKEAIYIIDNILSLKIKISERPAILYRYEVLQQKIINYFTIATMLKMNKKEVL</sequence>
<dbReference type="AlphaFoldDB" id="A0A7C4XKI6"/>
<dbReference type="PANTHER" id="PTHR34216:SF3">
    <property type="entry name" value="POLY-BETA-1,6-N-ACETYL-D-GLUCOSAMINE N-DEACETYLASE"/>
    <property type="match status" value="1"/>
</dbReference>
<dbReference type="CDD" id="cd10918">
    <property type="entry name" value="CE4_NodB_like_5s_6s"/>
    <property type="match status" value="1"/>
</dbReference>
<evidence type="ECO:0000313" key="4">
    <source>
        <dbReference type="EMBL" id="HGV97397.1"/>
    </source>
</evidence>
<organism evidence="4">
    <name type="scientific">candidate division WOR-3 bacterium</name>
    <dbReference type="NCBI Taxonomy" id="2052148"/>
    <lineage>
        <taxon>Bacteria</taxon>
        <taxon>Bacteria division WOR-3</taxon>
    </lineage>
</organism>
<dbReference type="Gene3D" id="3.20.20.370">
    <property type="entry name" value="Glycoside hydrolase/deacetylase"/>
    <property type="match status" value="1"/>
</dbReference>
<dbReference type="PANTHER" id="PTHR34216">
    <property type="match status" value="1"/>
</dbReference>
<protein>
    <submittedName>
        <fullName evidence="4">Polysaccharide deacetylase family protein</fullName>
    </submittedName>
</protein>
<name>A0A7C4XKI6_UNCW3</name>
<feature type="domain" description="NodB homology" evidence="3">
    <location>
        <begin position="48"/>
        <end position="244"/>
    </location>
</feature>
<dbReference type="EMBL" id="DTGZ01000069">
    <property type="protein sequence ID" value="HGV97397.1"/>
    <property type="molecule type" value="Genomic_DNA"/>
</dbReference>
<dbReference type="SUPFAM" id="SSF88713">
    <property type="entry name" value="Glycoside hydrolase/deacetylase"/>
    <property type="match status" value="1"/>
</dbReference>
<gene>
    <name evidence="4" type="ORF">ENV60_03760</name>
</gene>
<dbReference type="GO" id="GO:0005975">
    <property type="term" value="P:carbohydrate metabolic process"/>
    <property type="evidence" value="ECO:0007669"/>
    <property type="project" value="InterPro"/>
</dbReference>
<proteinExistence type="predicted"/>
<dbReference type="InterPro" id="IPR002509">
    <property type="entry name" value="NODB_dom"/>
</dbReference>
<evidence type="ECO:0000256" key="1">
    <source>
        <dbReference type="ARBA" id="ARBA00004613"/>
    </source>
</evidence>
<comment type="caution">
    <text evidence="4">The sequence shown here is derived from an EMBL/GenBank/DDBJ whole genome shotgun (WGS) entry which is preliminary data.</text>
</comment>
<dbReference type="InterPro" id="IPR011330">
    <property type="entry name" value="Glyco_hydro/deAcase_b/a-brl"/>
</dbReference>
<keyword evidence="2" id="KW-0732">Signal</keyword>
<dbReference type="GO" id="GO:0016810">
    <property type="term" value="F:hydrolase activity, acting on carbon-nitrogen (but not peptide) bonds"/>
    <property type="evidence" value="ECO:0007669"/>
    <property type="project" value="InterPro"/>
</dbReference>
<dbReference type="InterPro" id="IPR051398">
    <property type="entry name" value="Polysacch_Deacetylase"/>
</dbReference>
<dbReference type="Pfam" id="PF01522">
    <property type="entry name" value="Polysacc_deac_1"/>
    <property type="match status" value="1"/>
</dbReference>
<dbReference type="PROSITE" id="PS51677">
    <property type="entry name" value="NODB"/>
    <property type="match status" value="1"/>
</dbReference>
<comment type="subcellular location">
    <subcellularLocation>
        <location evidence="1">Secreted</location>
    </subcellularLocation>
</comment>
<evidence type="ECO:0000256" key="2">
    <source>
        <dbReference type="ARBA" id="ARBA00022729"/>
    </source>
</evidence>
<evidence type="ECO:0000259" key="3">
    <source>
        <dbReference type="PROSITE" id="PS51677"/>
    </source>
</evidence>
<accession>A0A7C4XKI6</accession>